<dbReference type="HOGENOM" id="CLU_1381090_0_0_1"/>
<dbReference type="Proteomes" id="UP000054485">
    <property type="component" value="Unassembled WGS sequence"/>
</dbReference>
<dbReference type="STRING" id="930992.A0A0D0AKG4"/>
<gene>
    <name evidence="1" type="ORF">CY34DRAFT_814329</name>
</gene>
<dbReference type="OrthoDB" id="10532186at2759"/>
<sequence length="198" mass="23327">MFQDHSTIHLKTLNLMLLRSPYPNTAHVSRPTTKTSAAPKIFKTNTPIKASTSKTIHPRRKLWHRRFTYHPTIARPGICRKGPRFRNPAKLRRENAVAALMTSKLSPMEADGMTDEDRIFLKQLEELRLDQLHRHTLGDAREIVAHAKALGPKRVLEHAKRDRQVSMRLEDNVRRMKEEVFRRLEELWCQEEERQRQE</sequence>
<protein>
    <submittedName>
        <fullName evidence="1">Uncharacterized protein</fullName>
    </submittedName>
</protein>
<reference evidence="2" key="2">
    <citation type="submission" date="2015-01" db="EMBL/GenBank/DDBJ databases">
        <title>Evolutionary Origins and Diversification of the Mycorrhizal Mutualists.</title>
        <authorList>
            <consortium name="DOE Joint Genome Institute"/>
            <consortium name="Mycorrhizal Genomics Consortium"/>
            <person name="Kohler A."/>
            <person name="Kuo A."/>
            <person name="Nagy L.G."/>
            <person name="Floudas D."/>
            <person name="Copeland A."/>
            <person name="Barry K.W."/>
            <person name="Cichocki N."/>
            <person name="Veneault-Fourrey C."/>
            <person name="LaButti K."/>
            <person name="Lindquist E.A."/>
            <person name="Lipzen A."/>
            <person name="Lundell T."/>
            <person name="Morin E."/>
            <person name="Murat C."/>
            <person name="Riley R."/>
            <person name="Ohm R."/>
            <person name="Sun H."/>
            <person name="Tunlid A."/>
            <person name="Henrissat B."/>
            <person name="Grigoriev I.V."/>
            <person name="Hibbett D.S."/>
            <person name="Martin F."/>
        </authorList>
    </citation>
    <scope>NUCLEOTIDE SEQUENCE [LARGE SCALE GENOMIC DNA]</scope>
    <source>
        <strain evidence="2">UH-Slu-Lm8-n1</strain>
    </source>
</reference>
<dbReference type="AlphaFoldDB" id="A0A0D0AKG4"/>
<name>A0A0D0AKG4_9AGAM</name>
<evidence type="ECO:0000313" key="2">
    <source>
        <dbReference type="Proteomes" id="UP000054485"/>
    </source>
</evidence>
<dbReference type="InParanoid" id="A0A0D0AKG4"/>
<dbReference type="EMBL" id="KN836256">
    <property type="protein sequence ID" value="KIK32403.1"/>
    <property type="molecule type" value="Genomic_DNA"/>
</dbReference>
<proteinExistence type="predicted"/>
<reference evidence="1 2" key="1">
    <citation type="submission" date="2014-04" db="EMBL/GenBank/DDBJ databases">
        <authorList>
            <consortium name="DOE Joint Genome Institute"/>
            <person name="Kuo A."/>
            <person name="Ruytinx J."/>
            <person name="Rineau F."/>
            <person name="Colpaert J."/>
            <person name="Kohler A."/>
            <person name="Nagy L.G."/>
            <person name="Floudas D."/>
            <person name="Copeland A."/>
            <person name="Barry K.W."/>
            <person name="Cichocki N."/>
            <person name="Veneault-Fourrey C."/>
            <person name="LaButti K."/>
            <person name="Lindquist E.A."/>
            <person name="Lipzen A."/>
            <person name="Lundell T."/>
            <person name="Morin E."/>
            <person name="Murat C."/>
            <person name="Sun H."/>
            <person name="Tunlid A."/>
            <person name="Henrissat B."/>
            <person name="Grigoriev I.V."/>
            <person name="Hibbett D.S."/>
            <person name="Martin F."/>
            <person name="Nordberg H.P."/>
            <person name="Cantor M.N."/>
            <person name="Hua S.X."/>
        </authorList>
    </citation>
    <scope>NUCLEOTIDE SEQUENCE [LARGE SCALE GENOMIC DNA]</scope>
    <source>
        <strain evidence="1 2">UH-Slu-Lm8-n1</strain>
    </source>
</reference>
<accession>A0A0D0AKG4</accession>
<feature type="non-terminal residue" evidence="1">
    <location>
        <position position="198"/>
    </location>
</feature>
<evidence type="ECO:0000313" key="1">
    <source>
        <dbReference type="EMBL" id="KIK32403.1"/>
    </source>
</evidence>
<organism evidence="1 2">
    <name type="scientific">Suillus luteus UH-Slu-Lm8-n1</name>
    <dbReference type="NCBI Taxonomy" id="930992"/>
    <lineage>
        <taxon>Eukaryota</taxon>
        <taxon>Fungi</taxon>
        <taxon>Dikarya</taxon>
        <taxon>Basidiomycota</taxon>
        <taxon>Agaricomycotina</taxon>
        <taxon>Agaricomycetes</taxon>
        <taxon>Agaricomycetidae</taxon>
        <taxon>Boletales</taxon>
        <taxon>Suillineae</taxon>
        <taxon>Suillaceae</taxon>
        <taxon>Suillus</taxon>
    </lineage>
</organism>
<keyword evidence="2" id="KW-1185">Reference proteome</keyword>